<dbReference type="AlphaFoldDB" id="A0A9P5NGZ5"/>
<proteinExistence type="predicted"/>
<dbReference type="EMBL" id="JADNYJ010000303">
    <property type="protein sequence ID" value="KAF8871499.1"/>
    <property type="molecule type" value="Genomic_DNA"/>
</dbReference>
<name>A0A9P5NGZ5_GYMJU</name>
<protein>
    <submittedName>
        <fullName evidence="3">Uncharacterized protein</fullName>
    </submittedName>
</protein>
<reference evidence="3" key="1">
    <citation type="submission" date="2020-11" db="EMBL/GenBank/DDBJ databases">
        <authorList>
            <consortium name="DOE Joint Genome Institute"/>
            <person name="Ahrendt S."/>
            <person name="Riley R."/>
            <person name="Andreopoulos W."/>
            <person name="LaButti K."/>
            <person name="Pangilinan J."/>
            <person name="Ruiz-duenas F.J."/>
            <person name="Barrasa J.M."/>
            <person name="Sanchez-Garcia M."/>
            <person name="Camarero S."/>
            <person name="Miyauchi S."/>
            <person name="Serrano A."/>
            <person name="Linde D."/>
            <person name="Babiker R."/>
            <person name="Drula E."/>
            <person name="Ayuso-Fernandez I."/>
            <person name="Pacheco R."/>
            <person name="Padilla G."/>
            <person name="Ferreira P."/>
            <person name="Barriuso J."/>
            <person name="Kellner H."/>
            <person name="Castanera R."/>
            <person name="Alfaro M."/>
            <person name="Ramirez L."/>
            <person name="Pisabarro A.G."/>
            <person name="Kuo A."/>
            <person name="Tritt A."/>
            <person name="Lipzen A."/>
            <person name="He G."/>
            <person name="Yan M."/>
            <person name="Ng V."/>
            <person name="Cullen D."/>
            <person name="Martin F."/>
            <person name="Rosso M.-N."/>
            <person name="Henrissat B."/>
            <person name="Hibbett D."/>
            <person name="Martinez A.T."/>
            <person name="Grigoriev I.V."/>
        </authorList>
    </citation>
    <scope>NUCLEOTIDE SEQUENCE</scope>
    <source>
        <strain evidence="3">AH 44721</strain>
    </source>
</reference>
<accession>A0A9P5NGZ5</accession>
<organism evidence="3 4">
    <name type="scientific">Gymnopilus junonius</name>
    <name type="common">Spectacular rustgill mushroom</name>
    <name type="synonym">Gymnopilus spectabilis subsp. junonius</name>
    <dbReference type="NCBI Taxonomy" id="109634"/>
    <lineage>
        <taxon>Eukaryota</taxon>
        <taxon>Fungi</taxon>
        <taxon>Dikarya</taxon>
        <taxon>Basidiomycota</taxon>
        <taxon>Agaricomycotina</taxon>
        <taxon>Agaricomycetes</taxon>
        <taxon>Agaricomycetidae</taxon>
        <taxon>Agaricales</taxon>
        <taxon>Agaricineae</taxon>
        <taxon>Hymenogastraceae</taxon>
        <taxon>Gymnopilus</taxon>
    </lineage>
</organism>
<keyword evidence="4" id="KW-1185">Reference proteome</keyword>
<feature type="region of interest" description="Disordered" evidence="1">
    <location>
        <begin position="43"/>
        <end position="68"/>
    </location>
</feature>
<evidence type="ECO:0000313" key="3">
    <source>
        <dbReference type="EMBL" id="KAF8884294.1"/>
    </source>
</evidence>
<evidence type="ECO:0000313" key="2">
    <source>
        <dbReference type="EMBL" id="KAF8871499.1"/>
    </source>
</evidence>
<dbReference type="Proteomes" id="UP000724874">
    <property type="component" value="Unassembled WGS sequence"/>
</dbReference>
<sequence>MEPTGMPNYIYSDEILSKWAGLFTVSTHATFDFKSLLKMGVHSSRTPSPASMPPPPPIVHTTYTPYGR</sequence>
<evidence type="ECO:0000256" key="1">
    <source>
        <dbReference type="SAM" id="MobiDB-lite"/>
    </source>
</evidence>
<evidence type="ECO:0000313" key="4">
    <source>
        <dbReference type="Proteomes" id="UP000724874"/>
    </source>
</evidence>
<comment type="caution">
    <text evidence="3">The sequence shown here is derived from an EMBL/GenBank/DDBJ whole genome shotgun (WGS) entry which is preliminary data.</text>
</comment>
<gene>
    <name evidence="3" type="ORF">CPB84DRAFT_1850724</name>
    <name evidence="2" type="ORF">CPB84DRAFT_1854959</name>
</gene>
<dbReference type="EMBL" id="JADNYJ010000109">
    <property type="protein sequence ID" value="KAF8884294.1"/>
    <property type="molecule type" value="Genomic_DNA"/>
</dbReference>